<evidence type="ECO:0000313" key="10">
    <source>
        <dbReference type="EMBL" id="EGC30803.1"/>
    </source>
</evidence>
<dbReference type="FunFam" id="2.170.210.10:FF:000005">
    <property type="entry name" value="Uncharacterized protein"/>
    <property type="match status" value="1"/>
</dbReference>
<feature type="region of interest" description="Disordered" evidence="8">
    <location>
        <begin position="358"/>
        <end position="384"/>
    </location>
</feature>
<evidence type="ECO:0000256" key="6">
    <source>
        <dbReference type="ARBA" id="ARBA00025747"/>
    </source>
</evidence>
<evidence type="ECO:0000256" key="1">
    <source>
        <dbReference type="ARBA" id="ARBA00004123"/>
    </source>
</evidence>
<dbReference type="GO" id="GO:0045027">
    <property type="term" value="F:DNA end binding"/>
    <property type="evidence" value="ECO:0000318"/>
    <property type="project" value="GO_Central"/>
</dbReference>
<organism evidence="10 11">
    <name type="scientific">Dictyostelium purpureum</name>
    <name type="common">Slime mold</name>
    <dbReference type="NCBI Taxonomy" id="5786"/>
    <lineage>
        <taxon>Eukaryota</taxon>
        <taxon>Amoebozoa</taxon>
        <taxon>Evosea</taxon>
        <taxon>Eumycetozoa</taxon>
        <taxon>Dictyostelia</taxon>
        <taxon>Dictyosteliales</taxon>
        <taxon>Dictyosteliaceae</taxon>
        <taxon>Dictyostelium</taxon>
    </lineage>
</organism>
<feature type="region of interest" description="Disordered" evidence="8">
    <location>
        <begin position="425"/>
        <end position="466"/>
    </location>
</feature>
<name>F0ZZ29_DICPU</name>
<keyword evidence="3" id="KW-0238">DNA-binding</keyword>
<feature type="compositionally biased region" description="Basic residues" evidence="8">
    <location>
        <begin position="456"/>
        <end position="466"/>
    </location>
</feature>
<evidence type="ECO:0000256" key="2">
    <source>
        <dbReference type="ARBA" id="ARBA00022763"/>
    </source>
</evidence>
<dbReference type="InterPro" id="IPR052287">
    <property type="entry name" value="NHEJ_factor"/>
</dbReference>
<dbReference type="VEuPathDB" id="AmoebaDB:DICPUDRAFT_157416"/>
<feature type="compositionally biased region" description="Low complexity" evidence="8">
    <location>
        <begin position="358"/>
        <end position="375"/>
    </location>
</feature>
<dbReference type="Pfam" id="PF09302">
    <property type="entry name" value="XLF"/>
    <property type="match status" value="1"/>
</dbReference>
<sequence>MNNYKIFKELKDQEWKQFIIENSDNGLETTIFLKSLFTIDSYSIIITDLTMVWCNYSNLESIINDKDEYNEHLDSPIEKILDILRDSINENKKDTSYKLSIPKSHYKLSFSLFTKISFYSFKWIFQCEPIEEIIDSNSWKVHSQWIKDNFIIPTMFLCKNLLNTKQLLTKQLEKVLKYVNSNNINNNTNTSITSNNSNLNNSSLSASQLVGDSKRLNLSITSKKIGVNIYQAIPILSETIKPEDFKDNNFNFFNDPIFSQYYDFLNHSNNNNIDNSNSNKNHNVSNINDFYDKENSFDYSNGNQLDLNETVEENFLDNGNSNLSSSKTRVINKTTSATSATSTNSELSLFYDVCSTPKKNYGNNSRNRNKTNSSNPSMLASLPSSISNIHPNSLSSYSSSQNFDDFNTTNDFDDSNITKITNNLKDQFEPNENEEVEEKKRKLELEEKLEQSKQKQLYKKKKTKFV</sequence>
<evidence type="ECO:0000313" key="11">
    <source>
        <dbReference type="Proteomes" id="UP000001064"/>
    </source>
</evidence>
<dbReference type="OrthoDB" id="2155935at2759"/>
<evidence type="ECO:0000256" key="4">
    <source>
        <dbReference type="ARBA" id="ARBA00023204"/>
    </source>
</evidence>
<feature type="domain" description="XLF-like N-terminal" evidence="9">
    <location>
        <begin position="14"/>
        <end position="128"/>
    </location>
</feature>
<dbReference type="FunCoup" id="F0ZZ29">
    <property type="interactions" value="278"/>
</dbReference>
<dbReference type="GeneID" id="10508621"/>
<dbReference type="RefSeq" id="XP_003292670.1">
    <property type="nucleotide sequence ID" value="XM_003292622.1"/>
</dbReference>
<evidence type="ECO:0000256" key="7">
    <source>
        <dbReference type="ARBA" id="ARBA00044529"/>
    </source>
</evidence>
<dbReference type="EMBL" id="GL871299">
    <property type="protein sequence ID" value="EGC30803.1"/>
    <property type="molecule type" value="Genomic_DNA"/>
</dbReference>
<gene>
    <name evidence="10" type="ORF">DICPUDRAFT_157416</name>
</gene>
<dbReference type="PANTHER" id="PTHR32235:SF1">
    <property type="entry name" value="NON-HOMOLOGOUS END-JOINING FACTOR 1"/>
    <property type="match status" value="1"/>
</dbReference>
<evidence type="ECO:0000259" key="9">
    <source>
        <dbReference type="Pfam" id="PF09302"/>
    </source>
</evidence>
<dbReference type="CDD" id="cd22285">
    <property type="entry name" value="HD_XLF_N"/>
    <property type="match status" value="1"/>
</dbReference>
<dbReference type="Proteomes" id="UP000001064">
    <property type="component" value="Unassembled WGS sequence"/>
</dbReference>
<proteinExistence type="inferred from homology"/>
<dbReference type="InterPro" id="IPR015381">
    <property type="entry name" value="XLF-like_N"/>
</dbReference>
<keyword evidence="11" id="KW-1185">Reference proteome</keyword>
<dbReference type="PANTHER" id="PTHR32235">
    <property type="entry name" value="NON-HOMOLOGOUS END-JOINING FACTOR 1"/>
    <property type="match status" value="1"/>
</dbReference>
<evidence type="ECO:0000256" key="3">
    <source>
        <dbReference type="ARBA" id="ARBA00023125"/>
    </source>
</evidence>
<keyword evidence="5" id="KW-0539">Nucleus</keyword>
<dbReference type="OMA" id="ANIHNDD"/>
<feature type="compositionally biased region" description="Basic and acidic residues" evidence="8">
    <location>
        <begin position="437"/>
        <end position="453"/>
    </location>
</feature>
<dbReference type="KEGG" id="dpp:DICPUDRAFT_157416"/>
<dbReference type="STRING" id="5786.F0ZZ29"/>
<dbReference type="InterPro" id="IPR038051">
    <property type="entry name" value="XRCC4-like_N_sf"/>
</dbReference>
<accession>F0ZZ29</accession>
<dbReference type="GO" id="GO:0032807">
    <property type="term" value="C:DNA ligase IV complex"/>
    <property type="evidence" value="ECO:0000318"/>
    <property type="project" value="GO_Central"/>
</dbReference>
<dbReference type="eggNOG" id="ENOG502RAC8">
    <property type="taxonomic scope" value="Eukaryota"/>
</dbReference>
<comment type="subcellular location">
    <subcellularLocation>
        <location evidence="1">Nucleus</location>
    </subcellularLocation>
</comment>
<reference evidence="11" key="1">
    <citation type="journal article" date="2011" name="Genome Biol.">
        <title>Comparative genomics of the social amoebae Dictyostelium discoideum and Dictyostelium purpureum.</title>
        <authorList>
            <consortium name="US DOE Joint Genome Institute (JGI-PGF)"/>
            <person name="Sucgang R."/>
            <person name="Kuo A."/>
            <person name="Tian X."/>
            <person name="Salerno W."/>
            <person name="Parikh A."/>
            <person name="Feasley C.L."/>
            <person name="Dalin E."/>
            <person name="Tu H."/>
            <person name="Huang E."/>
            <person name="Barry K."/>
            <person name="Lindquist E."/>
            <person name="Shapiro H."/>
            <person name="Bruce D."/>
            <person name="Schmutz J."/>
            <person name="Salamov A."/>
            <person name="Fey P."/>
            <person name="Gaudet P."/>
            <person name="Anjard C."/>
            <person name="Babu M.M."/>
            <person name="Basu S."/>
            <person name="Bushmanova Y."/>
            <person name="van der Wel H."/>
            <person name="Katoh-Kurasawa M."/>
            <person name="Dinh C."/>
            <person name="Coutinho P.M."/>
            <person name="Saito T."/>
            <person name="Elias M."/>
            <person name="Schaap P."/>
            <person name="Kay R.R."/>
            <person name="Henrissat B."/>
            <person name="Eichinger L."/>
            <person name="Rivero F."/>
            <person name="Putnam N.H."/>
            <person name="West C.M."/>
            <person name="Loomis W.F."/>
            <person name="Chisholm R.L."/>
            <person name="Shaulsky G."/>
            <person name="Strassmann J.E."/>
            <person name="Queller D.C."/>
            <person name="Kuspa A."/>
            <person name="Grigoriev I.V."/>
        </authorList>
    </citation>
    <scope>NUCLEOTIDE SEQUENCE [LARGE SCALE GENOMIC DNA]</scope>
    <source>
        <strain evidence="11">QSDP1</strain>
    </source>
</reference>
<protein>
    <recommendedName>
        <fullName evidence="7">Non-homologous end-joining factor 1</fullName>
    </recommendedName>
</protein>
<evidence type="ECO:0000256" key="8">
    <source>
        <dbReference type="SAM" id="MobiDB-lite"/>
    </source>
</evidence>
<evidence type="ECO:0000256" key="5">
    <source>
        <dbReference type="ARBA" id="ARBA00023242"/>
    </source>
</evidence>
<dbReference type="Gene3D" id="2.170.210.10">
    <property type="entry name" value="DNA double-strand break repair and VJ recombination XRCC4, N-terminal"/>
    <property type="match status" value="1"/>
</dbReference>
<keyword evidence="2" id="KW-0227">DNA damage</keyword>
<keyword evidence="4" id="KW-0234">DNA repair</keyword>
<dbReference type="AlphaFoldDB" id="F0ZZ29"/>
<dbReference type="GO" id="GO:0006303">
    <property type="term" value="P:double-strand break repair via nonhomologous end joining"/>
    <property type="evidence" value="ECO:0000318"/>
    <property type="project" value="GO_Central"/>
</dbReference>
<dbReference type="InParanoid" id="F0ZZ29"/>
<comment type="similarity">
    <text evidence="6">Belongs to the XRCC4-XLF family. XLF subfamily.</text>
</comment>